<protein>
    <submittedName>
        <fullName evidence="1">Atp dependent rna helicase ddx54</fullName>
    </submittedName>
</protein>
<feature type="non-terminal residue" evidence="1">
    <location>
        <position position="169"/>
    </location>
</feature>
<accession>A0A147B8V5</accession>
<keyword evidence="1" id="KW-0347">Helicase</keyword>
<dbReference type="GO" id="GO:0004386">
    <property type="term" value="F:helicase activity"/>
    <property type="evidence" value="ECO:0007669"/>
    <property type="project" value="UniProtKB-KW"/>
</dbReference>
<sequence>DTFHILQVRRLNCLERLHFLVYDRLWYTVAKATIVRMSPQKQVDVEKVRQLVWSHQGVGCAFSSRSGDTTNTMNKELCLRRKVIVDCIVQQRNIDPSSCHICHQEDGHLTSTELCDVDFSRRLVEAAVHGAACDAHFFEHLLKRVIGPKELTVVYVATRHHVEYLREVL</sequence>
<keyword evidence="1" id="KW-0547">Nucleotide-binding</keyword>
<keyword evidence="1" id="KW-0378">Hydrolase</keyword>
<evidence type="ECO:0000313" key="1">
    <source>
        <dbReference type="EMBL" id="JAR87198.1"/>
    </source>
</evidence>
<keyword evidence="1" id="KW-0067">ATP-binding</keyword>
<proteinExistence type="predicted"/>
<dbReference type="EMBL" id="GEIB01000807">
    <property type="protein sequence ID" value="JAR87198.1"/>
    <property type="molecule type" value="Transcribed_RNA"/>
</dbReference>
<name>A0A147B8V5_9ACAR</name>
<feature type="non-terminal residue" evidence="1">
    <location>
        <position position="1"/>
    </location>
</feature>
<dbReference type="AlphaFoldDB" id="A0A147B8V5"/>
<dbReference type="AntiFam" id="ANF00149">
    <property type="entry name" value="Shadow ORF (opposite cshA)"/>
</dbReference>
<organism evidence="1">
    <name type="scientific">Alectorobius mimon</name>
    <dbReference type="NCBI Taxonomy" id="360319"/>
    <lineage>
        <taxon>Eukaryota</taxon>
        <taxon>Metazoa</taxon>
        <taxon>Ecdysozoa</taxon>
        <taxon>Arthropoda</taxon>
        <taxon>Chelicerata</taxon>
        <taxon>Arachnida</taxon>
        <taxon>Acari</taxon>
        <taxon>Parasitiformes</taxon>
        <taxon>Ixodida</taxon>
        <taxon>Ixodoidea</taxon>
        <taxon>Argasidae</taxon>
        <taxon>Ornithodorinae</taxon>
        <taxon>Alectorobius</taxon>
    </lineage>
</organism>
<reference evidence="1" key="1">
    <citation type="submission" date="2016-03" db="EMBL/GenBank/DDBJ databases">
        <title>Gut transcriptome analysis on engorged females of Ornithodoros mimon (Acari: Argasidae) and phylogenetic inferences of soft ticks.</title>
        <authorList>
            <person name="Landulfo G.A."/>
            <person name="Giovanni D."/>
            <person name="Carvalho E."/>
            <person name="Junqueira-de-Azevedo I."/>
            <person name="Patane J."/>
            <person name="Mendoca R."/>
            <person name="Barros-Battesti D."/>
        </authorList>
    </citation>
    <scope>NUCLEOTIDE SEQUENCE</scope>
    <source>
        <strain evidence="1">Females</strain>
        <tissue evidence="1">Gut</tissue>
    </source>
</reference>